<dbReference type="EMBL" id="HBGZ01010778">
    <property type="protein sequence ID" value="CAD9593201.1"/>
    <property type="molecule type" value="Transcribed_RNA"/>
</dbReference>
<dbReference type="GO" id="GO:0005506">
    <property type="term" value="F:iron ion binding"/>
    <property type="evidence" value="ECO:0007669"/>
    <property type="project" value="InterPro"/>
</dbReference>
<accession>A0A7S2L3G3</accession>
<proteinExistence type="predicted"/>
<organism evidence="1">
    <name type="scientific">Skeletonema marinoi</name>
    <dbReference type="NCBI Taxonomy" id="267567"/>
    <lineage>
        <taxon>Eukaryota</taxon>
        <taxon>Sar</taxon>
        <taxon>Stramenopiles</taxon>
        <taxon>Ochrophyta</taxon>
        <taxon>Bacillariophyta</taxon>
        <taxon>Coscinodiscophyceae</taxon>
        <taxon>Thalassiosirophycidae</taxon>
        <taxon>Thalassiosirales</taxon>
        <taxon>Skeletonemataceae</taxon>
        <taxon>Skeletonema</taxon>
        <taxon>Skeletonema marinoi-dohrnii complex</taxon>
    </lineage>
</organism>
<evidence type="ECO:0008006" key="2">
    <source>
        <dbReference type="Google" id="ProtNLM"/>
    </source>
</evidence>
<dbReference type="InterPro" id="IPR036396">
    <property type="entry name" value="Cyt_P450_sf"/>
</dbReference>
<dbReference type="SUPFAM" id="SSF48264">
    <property type="entry name" value="Cytochrome P450"/>
    <property type="match status" value="1"/>
</dbReference>
<dbReference type="GO" id="GO:0004497">
    <property type="term" value="F:monooxygenase activity"/>
    <property type="evidence" value="ECO:0007669"/>
    <property type="project" value="InterPro"/>
</dbReference>
<sequence length="484" mass="54128">MSRPSNERTNLLNKNKKNPKTLINRVIDILTCNLLGGPTLAESIAHYLQILNLTHSPCNIFAYVLKPVTYLITLYQSKQANSGLYLYHQKVIHGNNFCAAGGLWMCDYEAVKRHLTEPQARAFKLAPSQLRKSVLPATKLGGRFAFLLSLSQEGAGGNGDWEAFRGCINDTIFTKDTKLRAQDDTSRKLIEKLTSDYKQANCAKDVDGAAAFFGNESQNQNGLDDFLLRYLHYVVFGINPFDESIINQLRDFHFGGGGSAGPHLHLVGQLIALKTGFAFEKQFPRIADILKKTESITDMNEHEPKYKNMTKTEIAGVMVSIMSLAGMVGPTTWARIALGKKKLPPYEGQTTGDIDVTDVWDTIDLNDRDEVKKYLHECGRLRHPVSNTHTVAQEDFMVEMKNKSVSFPKGTIIYIPMQLASIDESVYGDTTFAFNHKRKNLCPFSTIFHSVGESTNGRICPGRHVAENMMIDVMIALGRARREK</sequence>
<name>A0A7S2L3G3_9STRA</name>
<reference evidence="1" key="1">
    <citation type="submission" date="2021-01" db="EMBL/GenBank/DDBJ databases">
        <authorList>
            <person name="Corre E."/>
            <person name="Pelletier E."/>
            <person name="Niang G."/>
            <person name="Scheremetjew M."/>
            <person name="Finn R."/>
            <person name="Kale V."/>
            <person name="Holt S."/>
            <person name="Cochrane G."/>
            <person name="Meng A."/>
            <person name="Brown T."/>
            <person name="Cohen L."/>
        </authorList>
    </citation>
    <scope>NUCLEOTIDE SEQUENCE</scope>
    <source>
        <strain evidence="1">SM1012Den-03</strain>
    </source>
</reference>
<dbReference type="GO" id="GO:0016705">
    <property type="term" value="F:oxidoreductase activity, acting on paired donors, with incorporation or reduction of molecular oxygen"/>
    <property type="evidence" value="ECO:0007669"/>
    <property type="project" value="InterPro"/>
</dbReference>
<dbReference type="GO" id="GO:0020037">
    <property type="term" value="F:heme binding"/>
    <property type="evidence" value="ECO:0007669"/>
    <property type="project" value="InterPro"/>
</dbReference>
<dbReference type="AlphaFoldDB" id="A0A7S2L3G3"/>
<evidence type="ECO:0000313" key="1">
    <source>
        <dbReference type="EMBL" id="CAD9593201.1"/>
    </source>
</evidence>
<dbReference type="Gene3D" id="1.10.630.10">
    <property type="entry name" value="Cytochrome P450"/>
    <property type="match status" value="1"/>
</dbReference>
<protein>
    <recommendedName>
        <fullName evidence="2">Cytochrome P450</fullName>
    </recommendedName>
</protein>
<gene>
    <name evidence="1" type="ORF">SMAR0320_LOCUS7743</name>
</gene>